<organism evidence="1 2">
    <name type="scientific">Bizionia saleffrena</name>
    <dbReference type="NCBI Taxonomy" id="291189"/>
    <lineage>
        <taxon>Bacteria</taxon>
        <taxon>Pseudomonadati</taxon>
        <taxon>Bacteroidota</taxon>
        <taxon>Flavobacteriia</taxon>
        <taxon>Flavobacteriales</taxon>
        <taxon>Flavobacteriaceae</taxon>
        <taxon>Bizionia</taxon>
    </lineage>
</organism>
<protein>
    <recommendedName>
        <fullName evidence="3">TonB-dependent receptor</fullName>
    </recommendedName>
</protein>
<dbReference type="Proteomes" id="UP000323324">
    <property type="component" value="Unassembled WGS sequence"/>
</dbReference>
<dbReference type="EMBL" id="VSKM01000002">
    <property type="protein sequence ID" value="TYB78062.1"/>
    <property type="molecule type" value="Genomic_DNA"/>
</dbReference>
<accession>A0A8H2QKB5</accession>
<dbReference type="AlphaFoldDB" id="A0A8H2QKB5"/>
<comment type="caution">
    <text evidence="1">The sequence shown here is derived from an EMBL/GenBank/DDBJ whole genome shotgun (WGS) entry which is preliminary data.</text>
</comment>
<reference evidence="1 2" key="1">
    <citation type="submission" date="2019-08" db="EMBL/GenBank/DDBJ databases">
        <title>Genomes of Antarctic Bizionia species.</title>
        <authorList>
            <person name="Bowman J.P."/>
        </authorList>
    </citation>
    <scope>NUCLEOTIDE SEQUENCE [LARGE SCALE GENOMIC DNA]</scope>
    <source>
        <strain evidence="1 2">HFD</strain>
    </source>
</reference>
<sequence length="301" mass="33978">MFDKNYTILSKKLDAKVLDAVKILDEFEDNPILAKVITSERVALNLVLKEGYKNIWFGNASLGLGTKDRVKLTSNVGLIRKKVKFFNFNNYNNLGTKASDQLEEASSSAGNNTSFREQKIESNANPIYTIASTESSVFKEGQSTFNNAFINALSFVTSVTPNLKLRGTAYYSNDNEDQLFSSKTTFNTNEPPIVYTESVNTKRNNEVAGVEIELKYAGSEKSYFKNVLVYNNKPETTTKRLLFNDNAIIESLEMKNQSVNNHLNHSYLLGHKKALHSYFYFGQNTIKQQAHIKSPVLNNIF</sequence>
<evidence type="ECO:0008006" key="3">
    <source>
        <dbReference type="Google" id="ProtNLM"/>
    </source>
</evidence>
<name>A0A8H2QKB5_9FLAO</name>
<evidence type="ECO:0000313" key="1">
    <source>
        <dbReference type="EMBL" id="TYB78062.1"/>
    </source>
</evidence>
<keyword evidence="2" id="KW-1185">Reference proteome</keyword>
<proteinExistence type="predicted"/>
<gene>
    <name evidence="1" type="ORF">ES676_02270</name>
</gene>
<evidence type="ECO:0000313" key="2">
    <source>
        <dbReference type="Proteomes" id="UP000323324"/>
    </source>
</evidence>
<dbReference type="RefSeq" id="WP_148368418.1">
    <property type="nucleotide sequence ID" value="NZ_VSKM01000002.1"/>
</dbReference>